<gene>
    <name evidence="3" type="ORF">GUY60_19750</name>
</gene>
<protein>
    <recommendedName>
        <fullName evidence="5">AG2 protein</fullName>
    </recommendedName>
</protein>
<evidence type="ECO:0008006" key="5">
    <source>
        <dbReference type="Google" id="ProtNLM"/>
    </source>
</evidence>
<evidence type="ECO:0000313" key="4">
    <source>
        <dbReference type="Proteomes" id="UP000598297"/>
    </source>
</evidence>
<evidence type="ECO:0000256" key="1">
    <source>
        <dbReference type="SAM" id="Coils"/>
    </source>
</evidence>
<feature type="region of interest" description="Disordered" evidence="2">
    <location>
        <begin position="178"/>
        <end position="198"/>
    </location>
</feature>
<keyword evidence="4" id="KW-1185">Reference proteome</keyword>
<sequence>MIAYEQLYHLDVAGIKGAVDQWTEFIRRYDTMEQAFRDEVVTNFDAAGWNSVDGTHVFARVQIASANKEFIDAVTEAKGLRAVLDDAHDELKACKKELLDLEDKARGEGVLISGTGKVTLKDPKPEGDKPIEIAPGMPAPDGATPNRIKIAAWEARIEVILVKATDIDISAATALRRNTGEGGKEGFNDKTVKSVDQDEAQRSAKLLEKYEKGEKLTPAQLKELERVMSHNEKDPEFSRMLLNDLGPEATLRLQQDLESERAGDGANKDKYNSIQNSLANSVGAANQDKKFSEQWLKDMEKLGTKRADGDYDGDYGYQTLTGLLKHGDAADYPPHMTMGLTDDMIAAEKKNPEIWSDVRRVTVGNEDVGPQTLKDPVDDMLGIMSDDPDTATKYLDPAGDKGEERMKYLFDKRDWPDTEIQKETVRQDDVGEPIHIEAKNNRVGFADAIEAATTGEQPGSHRADFDKGHGDDQARVMQRTISLLDNNGDGGGDKIPANMREPLARSLGDYTADTHKIIAGSEDGYRDPDGYRDKDGNRRLLGEGDDSHITSPERSVIRVMRGISEDGEAFQHLYKSERDYSAEQMGSAPKAGGEGNENHVVPAVDTGNVLGAYNAIGSDAYLDAKDERKQWADDMGKGLYHGPGLALGQVPVIGDPALRMLDMAVYDWTKDVKLEAEATADSENAKEKASGLGGTNDLINAWYQEREKQGEPIGNMTQRAIAQQSEQGYVTSRNSALEDLGRTV</sequence>
<feature type="coiled-coil region" evidence="1">
    <location>
        <begin position="77"/>
        <end position="104"/>
    </location>
</feature>
<name>A0A964UQR7_9ACTN</name>
<feature type="compositionally biased region" description="Basic and acidic residues" evidence="2">
    <location>
        <begin position="523"/>
        <end position="548"/>
    </location>
</feature>
<organism evidence="3 4">
    <name type="scientific">Streptomyces boluensis</name>
    <dbReference type="NCBI Taxonomy" id="1775135"/>
    <lineage>
        <taxon>Bacteria</taxon>
        <taxon>Bacillati</taxon>
        <taxon>Actinomycetota</taxon>
        <taxon>Actinomycetes</taxon>
        <taxon>Kitasatosporales</taxon>
        <taxon>Streptomycetaceae</taxon>
        <taxon>Streptomyces</taxon>
    </lineage>
</organism>
<dbReference type="RefSeq" id="WP_161699675.1">
    <property type="nucleotide sequence ID" value="NZ_JAAAHS010000153.1"/>
</dbReference>
<comment type="caution">
    <text evidence="3">The sequence shown here is derived from an EMBL/GenBank/DDBJ whole genome shotgun (WGS) entry which is preliminary data.</text>
</comment>
<proteinExistence type="predicted"/>
<dbReference type="EMBL" id="JAAAHS010000153">
    <property type="protein sequence ID" value="NBE53614.1"/>
    <property type="molecule type" value="Genomic_DNA"/>
</dbReference>
<keyword evidence="1" id="KW-0175">Coiled coil</keyword>
<evidence type="ECO:0000313" key="3">
    <source>
        <dbReference type="EMBL" id="NBE53614.1"/>
    </source>
</evidence>
<feature type="region of interest" description="Disordered" evidence="2">
    <location>
        <begin position="723"/>
        <end position="744"/>
    </location>
</feature>
<dbReference type="AlphaFoldDB" id="A0A964UQR7"/>
<reference evidence="3" key="1">
    <citation type="submission" date="2020-01" db="EMBL/GenBank/DDBJ databases">
        <title>Whole-genome analyses of novel actinobacteria.</title>
        <authorList>
            <person name="Sahin N."/>
        </authorList>
    </citation>
    <scope>NUCLEOTIDE SEQUENCE</scope>
    <source>
        <strain evidence="3">YC537</strain>
    </source>
</reference>
<dbReference type="OrthoDB" id="3543532at2"/>
<feature type="compositionally biased region" description="Polar residues" evidence="2">
    <location>
        <begin position="723"/>
        <end position="735"/>
    </location>
</feature>
<feature type="region of interest" description="Disordered" evidence="2">
    <location>
        <begin position="519"/>
        <end position="551"/>
    </location>
</feature>
<dbReference type="Proteomes" id="UP000598297">
    <property type="component" value="Unassembled WGS sequence"/>
</dbReference>
<accession>A0A964UQR7</accession>
<evidence type="ECO:0000256" key="2">
    <source>
        <dbReference type="SAM" id="MobiDB-lite"/>
    </source>
</evidence>